<evidence type="ECO:0000259" key="18">
    <source>
        <dbReference type="Pfam" id="PF13802"/>
    </source>
</evidence>
<dbReference type="AlphaFoldDB" id="A0A5C3R0M6"/>
<evidence type="ECO:0000256" key="5">
    <source>
        <dbReference type="ARBA" id="ARBA00014002"/>
    </source>
</evidence>
<evidence type="ECO:0000313" key="20">
    <source>
        <dbReference type="EMBL" id="TFL07732.1"/>
    </source>
</evidence>
<feature type="chain" id="PRO_5022697974" description="Probable alpha/beta-glucosidase agdC" evidence="16">
    <location>
        <begin position="25"/>
        <end position="903"/>
    </location>
</feature>
<comment type="similarity">
    <text evidence="3 15">Belongs to the glycosyl hydrolase 31 family.</text>
</comment>
<dbReference type="InterPro" id="IPR017853">
    <property type="entry name" value="GH"/>
</dbReference>
<dbReference type="GO" id="GO:0005576">
    <property type="term" value="C:extracellular region"/>
    <property type="evidence" value="ECO:0007669"/>
    <property type="project" value="UniProtKB-SubCell"/>
</dbReference>
<comment type="function">
    <text evidence="14">Glucosidase involved in the degradation of cellulosic biomass. Has both alpha- and beta-glucosidase activity.</text>
</comment>
<dbReference type="Gene3D" id="2.60.40.1180">
    <property type="entry name" value="Golgi alpha-mannosidase II"/>
    <property type="match status" value="2"/>
</dbReference>
<dbReference type="InterPro" id="IPR025887">
    <property type="entry name" value="Glyco_hydro_31_N_dom"/>
</dbReference>
<dbReference type="Pfam" id="PF21365">
    <property type="entry name" value="Glyco_hydro_31_3rd"/>
    <property type="match status" value="1"/>
</dbReference>
<dbReference type="Proteomes" id="UP000305067">
    <property type="component" value="Unassembled WGS sequence"/>
</dbReference>
<evidence type="ECO:0000256" key="12">
    <source>
        <dbReference type="ARBA" id="ARBA00023316"/>
    </source>
</evidence>
<keyword evidence="10" id="KW-0119">Carbohydrate metabolism</keyword>
<evidence type="ECO:0000256" key="11">
    <source>
        <dbReference type="ARBA" id="ARBA00023295"/>
    </source>
</evidence>
<feature type="domain" description="Glycoside hydrolase family 31 N-terminal" evidence="18">
    <location>
        <begin position="126"/>
        <end position="238"/>
    </location>
</feature>
<evidence type="ECO:0000256" key="16">
    <source>
        <dbReference type="SAM" id="SignalP"/>
    </source>
</evidence>
<keyword evidence="6" id="KW-0964">Secreted</keyword>
<dbReference type="Gene3D" id="2.60.40.1760">
    <property type="entry name" value="glycosyl hydrolase (family 31)"/>
    <property type="match status" value="1"/>
</dbReference>
<keyword evidence="11 15" id="KW-0326">Glycosidase</keyword>
<dbReference type="STRING" id="1884261.A0A5C3R0M6"/>
<dbReference type="PANTHER" id="PTHR22762">
    <property type="entry name" value="ALPHA-GLUCOSIDASE"/>
    <property type="match status" value="1"/>
</dbReference>
<dbReference type="GO" id="GO:0008422">
    <property type="term" value="F:beta-glucosidase activity"/>
    <property type="evidence" value="ECO:0007669"/>
    <property type="project" value="UniProtKB-EC"/>
</dbReference>
<dbReference type="InterPro" id="IPR048395">
    <property type="entry name" value="Glyco_hydro_31_C"/>
</dbReference>
<dbReference type="CDD" id="cd06602">
    <property type="entry name" value="GH31_MGAM_SI_GAA"/>
    <property type="match status" value="1"/>
</dbReference>
<organism evidence="20 21">
    <name type="scientific">Pterulicium gracile</name>
    <dbReference type="NCBI Taxonomy" id="1884261"/>
    <lineage>
        <taxon>Eukaryota</taxon>
        <taxon>Fungi</taxon>
        <taxon>Dikarya</taxon>
        <taxon>Basidiomycota</taxon>
        <taxon>Agaricomycotina</taxon>
        <taxon>Agaricomycetes</taxon>
        <taxon>Agaricomycetidae</taxon>
        <taxon>Agaricales</taxon>
        <taxon>Pleurotineae</taxon>
        <taxon>Pterulaceae</taxon>
        <taxon>Pterulicium</taxon>
    </lineage>
</organism>
<feature type="signal peptide" evidence="16">
    <location>
        <begin position="1"/>
        <end position="24"/>
    </location>
</feature>
<dbReference type="InterPro" id="IPR000322">
    <property type="entry name" value="Glyco_hydro_31_TIM"/>
</dbReference>
<keyword evidence="21" id="KW-1185">Reference proteome</keyword>
<dbReference type="InterPro" id="IPR013780">
    <property type="entry name" value="Glyco_hydro_b"/>
</dbReference>
<keyword evidence="9" id="KW-0325">Glycoprotein</keyword>
<keyword evidence="12" id="KW-0961">Cell wall biogenesis/degradation</keyword>
<evidence type="ECO:0000256" key="4">
    <source>
        <dbReference type="ARBA" id="ARBA00012744"/>
    </source>
</evidence>
<evidence type="ECO:0000256" key="8">
    <source>
        <dbReference type="ARBA" id="ARBA00022801"/>
    </source>
</evidence>
<dbReference type="Gene3D" id="3.20.20.80">
    <property type="entry name" value="Glycosidases"/>
    <property type="match status" value="1"/>
</dbReference>
<dbReference type="CDD" id="cd14752">
    <property type="entry name" value="GH31_N"/>
    <property type="match status" value="1"/>
</dbReference>
<evidence type="ECO:0000256" key="2">
    <source>
        <dbReference type="ARBA" id="ARBA00004613"/>
    </source>
</evidence>
<reference evidence="20 21" key="1">
    <citation type="journal article" date="2019" name="Nat. Ecol. Evol.">
        <title>Megaphylogeny resolves global patterns of mushroom evolution.</title>
        <authorList>
            <person name="Varga T."/>
            <person name="Krizsan K."/>
            <person name="Foldi C."/>
            <person name="Dima B."/>
            <person name="Sanchez-Garcia M."/>
            <person name="Sanchez-Ramirez S."/>
            <person name="Szollosi G.J."/>
            <person name="Szarkandi J.G."/>
            <person name="Papp V."/>
            <person name="Albert L."/>
            <person name="Andreopoulos W."/>
            <person name="Angelini C."/>
            <person name="Antonin V."/>
            <person name="Barry K.W."/>
            <person name="Bougher N.L."/>
            <person name="Buchanan P."/>
            <person name="Buyck B."/>
            <person name="Bense V."/>
            <person name="Catcheside P."/>
            <person name="Chovatia M."/>
            <person name="Cooper J."/>
            <person name="Damon W."/>
            <person name="Desjardin D."/>
            <person name="Finy P."/>
            <person name="Geml J."/>
            <person name="Haridas S."/>
            <person name="Hughes K."/>
            <person name="Justo A."/>
            <person name="Karasinski D."/>
            <person name="Kautmanova I."/>
            <person name="Kiss B."/>
            <person name="Kocsube S."/>
            <person name="Kotiranta H."/>
            <person name="LaButti K.M."/>
            <person name="Lechner B.E."/>
            <person name="Liimatainen K."/>
            <person name="Lipzen A."/>
            <person name="Lukacs Z."/>
            <person name="Mihaltcheva S."/>
            <person name="Morgado L.N."/>
            <person name="Niskanen T."/>
            <person name="Noordeloos M.E."/>
            <person name="Ohm R.A."/>
            <person name="Ortiz-Santana B."/>
            <person name="Ovrebo C."/>
            <person name="Racz N."/>
            <person name="Riley R."/>
            <person name="Savchenko A."/>
            <person name="Shiryaev A."/>
            <person name="Soop K."/>
            <person name="Spirin V."/>
            <person name="Szebenyi C."/>
            <person name="Tomsovsky M."/>
            <person name="Tulloss R.E."/>
            <person name="Uehling J."/>
            <person name="Grigoriev I.V."/>
            <person name="Vagvolgyi C."/>
            <person name="Papp T."/>
            <person name="Martin F.M."/>
            <person name="Miettinen O."/>
            <person name="Hibbett D.S."/>
            <person name="Nagy L.G."/>
        </authorList>
    </citation>
    <scope>NUCLEOTIDE SEQUENCE [LARGE SCALE GENOMIC DNA]</scope>
    <source>
        <strain evidence="20 21">CBS 309.79</strain>
    </source>
</reference>
<dbReference type="GO" id="GO:0071555">
    <property type="term" value="P:cell wall organization"/>
    <property type="evidence" value="ECO:0007669"/>
    <property type="project" value="UniProtKB-KW"/>
</dbReference>
<evidence type="ECO:0000256" key="14">
    <source>
        <dbReference type="ARBA" id="ARBA00025512"/>
    </source>
</evidence>
<accession>A0A5C3R0M6</accession>
<evidence type="ECO:0000256" key="1">
    <source>
        <dbReference type="ARBA" id="ARBA00000448"/>
    </source>
</evidence>
<dbReference type="SUPFAM" id="SSF51011">
    <property type="entry name" value="Glycosyl hydrolase domain"/>
    <property type="match status" value="1"/>
</dbReference>
<feature type="domain" description="Glycoside hydrolase family 31 TIM barrel" evidence="17">
    <location>
        <begin position="289"/>
        <end position="688"/>
    </location>
</feature>
<dbReference type="GO" id="GO:0000272">
    <property type="term" value="P:polysaccharide catabolic process"/>
    <property type="evidence" value="ECO:0007669"/>
    <property type="project" value="UniProtKB-KW"/>
</dbReference>
<dbReference type="GO" id="GO:0030246">
    <property type="term" value="F:carbohydrate binding"/>
    <property type="evidence" value="ECO:0007669"/>
    <property type="project" value="InterPro"/>
</dbReference>
<protein>
    <recommendedName>
        <fullName evidence="5">Probable alpha/beta-glucosidase agdC</fullName>
        <ecNumber evidence="4">3.2.1.21</ecNumber>
    </recommendedName>
</protein>
<dbReference type="PANTHER" id="PTHR22762:SF67">
    <property type="entry name" value="ALPHA_BETA-GLUCOSIDASE AGDC-RELATED"/>
    <property type="match status" value="1"/>
</dbReference>
<feature type="domain" description="Glycosyl hydrolase family 31 C-terminal" evidence="19">
    <location>
        <begin position="696"/>
        <end position="784"/>
    </location>
</feature>
<proteinExistence type="inferred from homology"/>
<dbReference type="InterPro" id="IPR030458">
    <property type="entry name" value="Glyco_hydro_31_AS"/>
</dbReference>
<keyword evidence="7 16" id="KW-0732">Signal</keyword>
<gene>
    <name evidence="20" type="ORF">BDV98DRAFT_520877</name>
</gene>
<dbReference type="Pfam" id="PF01055">
    <property type="entry name" value="Glyco_hydro_31_2nd"/>
    <property type="match status" value="1"/>
</dbReference>
<evidence type="ECO:0000256" key="3">
    <source>
        <dbReference type="ARBA" id="ARBA00007806"/>
    </source>
</evidence>
<dbReference type="EC" id="3.2.1.21" evidence="4"/>
<dbReference type="SUPFAM" id="SSF74650">
    <property type="entry name" value="Galactose mutarotase-like"/>
    <property type="match status" value="1"/>
</dbReference>
<evidence type="ECO:0000256" key="15">
    <source>
        <dbReference type="RuleBase" id="RU361185"/>
    </source>
</evidence>
<evidence type="ECO:0000256" key="13">
    <source>
        <dbReference type="ARBA" id="ARBA00023326"/>
    </source>
</evidence>
<dbReference type="OrthoDB" id="5839090at2759"/>
<dbReference type="SUPFAM" id="SSF51445">
    <property type="entry name" value="(Trans)glycosidases"/>
    <property type="match status" value="1"/>
</dbReference>
<evidence type="ECO:0000256" key="9">
    <source>
        <dbReference type="ARBA" id="ARBA00023180"/>
    </source>
</evidence>
<name>A0A5C3R0M6_9AGAR</name>
<evidence type="ECO:0000256" key="10">
    <source>
        <dbReference type="ARBA" id="ARBA00023277"/>
    </source>
</evidence>
<dbReference type="Pfam" id="PF13802">
    <property type="entry name" value="Gal_mutarotas_2"/>
    <property type="match status" value="1"/>
</dbReference>
<evidence type="ECO:0000259" key="17">
    <source>
        <dbReference type="Pfam" id="PF01055"/>
    </source>
</evidence>
<keyword evidence="13" id="KW-0624">Polysaccharide degradation</keyword>
<keyword evidence="8 15" id="KW-0378">Hydrolase</keyword>
<evidence type="ECO:0000256" key="6">
    <source>
        <dbReference type="ARBA" id="ARBA00022525"/>
    </source>
</evidence>
<evidence type="ECO:0000256" key="7">
    <source>
        <dbReference type="ARBA" id="ARBA00022729"/>
    </source>
</evidence>
<comment type="subcellular location">
    <subcellularLocation>
        <location evidence="2">Secreted</location>
    </subcellularLocation>
</comment>
<comment type="catalytic activity">
    <reaction evidence="1">
        <text>Hydrolysis of terminal, non-reducing beta-D-glucosyl residues with release of beta-D-glucose.</text>
        <dbReference type="EC" id="3.2.1.21"/>
    </reaction>
</comment>
<evidence type="ECO:0000259" key="19">
    <source>
        <dbReference type="Pfam" id="PF21365"/>
    </source>
</evidence>
<evidence type="ECO:0000313" key="21">
    <source>
        <dbReference type="Proteomes" id="UP000305067"/>
    </source>
</evidence>
<sequence length="903" mass="101864">MTRLRYSASSALLLLGSLLPSARAEYVDPAVLDACPGYDATNIEIVNGSQMKAELVLAGEPCNVFGGEDLQRLALSVVYETDTRIHVKISDATSERYEIPEDVLPIPSADNPLTFDAGDNQAQIKFNYTESPFTFTVYRPSSEGSEEEVLLTTAGHPLIFANRYLRLKATLPSYDANIYGLGEHTNTFKLPTQNFTRTLWSRDSYGIPVGTNLYGNHPIWIEHRQTGTHGVFLRNSNGMDIKIDSEEEAGTTTLEYNILGGVFDFYFLAGSTTEPAAVAKQYAEVVGLPAEVPYWSFGLHQCRFNYQNYIDVAGVISNYSAAGIPLETMWTDIDYMYERRVFTLDPEYFPIERMREIVDYLHERNQHYIVMVDPAVYYAPEGGYPAYDRGVEMDVWLKEANGSDHLGVVWPGVTVYPDWFHPRIEEYWNDEFKIFFSPEDGLDIDGVWIDMNEPASFCAYPCDNPQQQAEEQFMPPQRMYDPPPPDAPIFDDSESNFTEARRSLVRRQEYQESSQEYQIDNAAGVLSDRTAHVDTVHANNLTEYDTHNLYGTMMSDYTERAMAARRPGKRTFIITRSTFAGAGRYAGKWLGDNLSTWEQYRFSIAGNLGFASIFQMPMVGSDICGFGFNTTETLCARWATLGAFSPFMRNHNGDTSISQEFYRWELVTQAAKHAIDIRYRLLDYMYTAFHQAKLDGTPVLHPLFYLYPNDTTTYPIDLQFFYGPSILVSPVTHENTTSVDAYFPDDIFYDFLTLAPLEGQGANVTFDDVAYDQIPLHIRGGAILPLRVESAMTLHELREKNFELVIAPDRNGAASGSLYFDDGESLEQEATTELTFTYSNGVLEIQGDVGFPLGVQLQRVRFAGVAQRPEGLTDDGSEYDEENQVLTVDVGEDFSSGLKIELQ</sequence>
<dbReference type="EMBL" id="ML178814">
    <property type="protein sequence ID" value="TFL07732.1"/>
    <property type="molecule type" value="Genomic_DNA"/>
</dbReference>
<dbReference type="InterPro" id="IPR011013">
    <property type="entry name" value="Gal_mutarotase_sf_dom"/>
</dbReference>
<dbReference type="PROSITE" id="PS00129">
    <property type="entry name" value="GLYCOSYL_HYDROL_F31_1"/>
    <property type="match status" value="1"/>
</dbReference>